<keyword evidence="3 7" id="KW-0645">Protease</keyword>
<feature type="region of interest" description="Disordered" evidence="8">
    <location>
        <begin position="23"/>
        <end position="47"/>
    </location>
</feature>
<evidence type="ECO:0000256" key="5">
    <source>
        <dbReference type="ARBA" id="ARBA00022801"/>
    </source>
</evidence>
<dbReference type="EC" id="3.4.21.-" evidence="7"/>
<evidence type="ECO:0000256" key="6">
    <source>
        <dbReference type="ARBA" id="ARBA00022825"/>
    </source>
</evidence>
<dbReference type="Pfam" id="PF13365">
    <property type="entry name" value="Trypsin_2"/>
    <property type="match status" value="1"/>
</dbReference>
<proteinExistence type="inferred from homology"/>
<evidence type="ECO:0000256" key="1">
    <source>
        <dbReference type="ARBA" id="ARBA00004613"/>
    </source>
</evidence>
<dbReference type="PRINTS" id="PR00839">
    <property type="entry name" value="V8PROTEASE"/>
</dbReference>
<evidence type="ECO:0000256" key="7">
    <source>
        <dbReference type="RuleBase" id="RU004296"/>
    </source>
</evidence>
<keyword evidence="5 7" id="KW-0378">Hydrolase</keyword>
<dbReference type="InterPro" id="IPR043504">
    <property type="entry name" value="Peptidase_S1_PA_chymotrypsin"/>
</dbReference>
<dbReference type="GO" id="GO:0005576">
    <property type="term" value="C:extracellular region"/>
    <property type="evidence" value="ECO:0007669"/>
    <property type="project" value="UniProtKB-SubCell"/>
</dbReference>
<reference evidence="10" key="1">
    <citation type="submission" date="2017-01" db="EMBL/GenBank/DDBJ databases">
        <authorList>
            <person name="Varghese N."/>
            <person name="Submissions S."/>
        </authorList>
    </citation>
    <scope>NUCLEOTIDE SEQUENCE [LARGE SCALE GENOMIC DNA]</scope>
    <source>
        <strain evidence="10">DSM 18714</strain>
    </source>
</reference>
<evidence type="ECO:0000313" key="9">
    <source>
        <dbReference type="EMBL" id="SIS65347.1"/>
    </source>
</evidence>
<evidence type="ECO:0000256" key="3">
    <source>
        <dbReference type="ARBA" id="ARBA00022670"/>
    </source>
</evidence>
<dbReference type="GO" id="GO:0006508">
    <property type="term" value="P:proteolysis"/>
    <property type="evidence" value="ECO:0007669"/>
    <property type="project" value="UniProtKB-KW"/>
</dbReference>
<comment type="subcellular location">
    <subcellularLocation>
        <location evidence="1">Secreted</location>
    </subcellularLocation>
</comment>
<feature type="region of interest" description="Disordered" evidence="8">
    <location>
        <begin position="215"/>
        <end position="266"/>
    </location>
</feature>
<evidence type="ECO:0000256" key="2">
    <source>
        <dbReference type="ARBA" id="ARBA00008764"/>
    </source>
</evidence>
<dbReference type="SUPFAM" id="SSF50494">
    <property type="entry name" value="Trypsin-like serine proteases"/>
    <property type="match status" value="1"/>
</dbReference>
<evidence type="ECO:0000256" key="4">
    <source>
        <dbReference type="ARBA" id="ARBA00022729"/>
    </source>
</evidence>
<dbReference type="EMBL" id="FTOM01000002">
    <property type="protein sequence ID" value="SIS65347.1"/>
    <property type="molecule type" value="Genomic_DNA"/>
</dbReference>
<dbReference type="PANTHER" id="PTHR43019">
    <property type="entry name" value="SERINE ENDOPROTEASE DEGS"/>
    <property type="match status" value="1"/>
</dbReference>
<evidence type="ECO:0000313" key="10">
    <source>
        <dbReference type="Proteomes" id="UP000186098"/>
    </source>
</evidence>
<dbReference type="AlphaFoldDB" id="A0A1N7KUX6"/>
<organism evidence="9 10">
    <name type="scientific">Phaeovulum vinaykumarii</name>
    <dbReference type="NCBI Taxonomy" id="407234"/>
    <lineage>
        <taxon>Bacteria</taxon>
        <taxon>Pseudomonadati</taxon>
        <taxon>Pseudomonadota</taxon>
        <taxon>Alphaproteobacteria</taxon>
        <taxon>Rhodobacterales</taxon>
        <taxon>Paracoccaceae</taxon>
        <taxon>Phaeovulum</taxon>
    </lineage>
</organism>
<protein>
    <recommendedName>
        <fullName evidence="7">Serine protease</fullName>
        <ecNumber evidence="7">3.4.21.-</ecNumber>
    </recommendedName>
</protein>
<dbReference type="PANTHER" id="PTHR43019:SF23">
    <property type="entry name" value="PROTEASE DO-LIKE 5, CHLOROPLASTIC"/>
    <property type="match status" value="1"/>
</dbReference>
<evidence type="ECO:0000256" key="8">
    <source>
        <dbReference type="SAM" id="MobiDB-lite"/>
    </source>
</evidence>
<dbReference type="InterPro" id="IPR008256">
    <property type="entry name" value="Peptidase_S1B"/>
</dbReference>
<keyword evidence="10" id="KW-1185">Reference proteome</keyword>
<accession>A0A1N7KUX6</accession>
<dbReference type="Gene3D" id="2.40.10.10">
    <property type="entry name" value="Trypsin-like serine proteases"/>
    <property type="match status" value="2"/>
</dbReference>
<dbReference type="RefSeq" id="WP_235819292.1">
    <property type="nucleotide sequence ID" value="NZ_OBMN01000002.1"/>
</dbReference>
<dbReference type="STRING" id="407234.SAMN05421795_102190"/>
<dbReference type="InterPro" id="IPR009003">
    <property type="entry name" value="Peptidase_S1_PA"/>
</dbReference>
<dbReference type="GO" id="GO:0008236">
    <property type="term" value="F:serine-type peptidase activity"/>
    <property type="evidence" value="ECO:0007669"/>
    <property type="project" value="UniProtKB-KW"/>
</dbReference>
<keyword evidence="4" id="KW-0732">Signal</keyword>
<gene>
    <name evidence="9" type="ORF">SAMN05421795_102190</name>
</gene>
<name>A0A1N7KUX6_9RHOB</name>
<comment type="similarity">
    <text evidence="2 7">Belongs to the peptidase S1B family.</text>
</comment>
<sequence>MRLNGALYSGVMAFLDGVDAARARDTGTQSPPPSRSAPSGTGGGATGTGFAVTPDGMILTNNHVAGECRSLTVDGAPAALIAADADLDLALVQMTGATGLSSAAFSPRPAALNADVTVAGYPLAGLLGGLNITRGSVTGMKGLGGDMRQMQISAPVQPGNSGGPVVDAEGHVIGVVVSKLDAQFIQNEIGDIPQNVNFAIRGEIAKLFLSQNGVAPQIGATGSPPPPPRGTGPPSGRDHASGDLQLSASQPARAAAMRTISASRQA</sequence>
<dbReference type="Proteomes" id="UP000186098">
    <property type="component" value="Unassembled WGS sequence"/>
</dbReference>
<keyword evidence="6 7" id="KW-0720">Serine protease</keyword>